<proteinExistence type="predicted"/>
<evidence type="ECO:0000259" key="7">
    <source>
        <dbReference type="PROSITE" id="PS50835"/>
    </source>
</evidence>
<dbReference type="InterPro" id="IPR003598">
    <property type="entry name" value="Ig_sub2"/>
</dbReference>
<dbReference type="PROSITE" id="PS50835">
    <property type="entry name" value="IG_LIKE"/>
    <property type="match status" value="1"/>
</dbReference>
<dbReference type="GO" id="GO:0042101">
    <property type="term" value="C:T cell receptor complex"/>
    <property type="evidence" value="ECO:0007669"/>
    <property type="project" value="UniProtKB-KW"/>
</dbReference>
<dbReference type="InterPro" id="IPR013106">
    <property type="entry name" value="Ig_V-set"/>
</dbReference>
<dbReference type="Gene3D" id="2.60.40.10">
    <property type="entry name" value="Immunoglobulins"/>
    <property type="match status" value="1"/>
</dbReference>
<dbReference type="GO" id="GO:0002250">
    <property type="term" value="P:adaptive immune response"/>
    <property type="evidence" value="ECO:0007669"/>
    <property type="project" value="UniProtKB-KW"/>
</dbReference>
<sequence>KCYRMGFIILLYSLKCYGDSVTNTEKDVSSREGRAVTLNCSYSTTDSYPILNWYRRYPNQAMQFILYKGARSSSANYKADFAHARFSSTTGQYSTQLQISDLSLSDSAIYYCALRPTVLYSAQALNKISLTTACREDNVTDSTE</sequence>
<dbReference type="InterPro" id="IPR003599">
    <property type="entry name" value="Ig_sub"/>
</dbReference>
<evidence type="ECO:0000256" key="3">
    <source>
        <dbReference type="ARBA" id="ARBA00023170"/>
    </source>
</evidence>
<reference evidence="8" key="2">
    <citation type="submission" date="2025-08" db="UniProtKB">
        <authorList>
            <consortium name="Ensembl"/>
        </authorList>
    </citation>
    <scope>IDENTIFICATION</scope>
</reference>
<evidence type="ECO:0000313" key="8">
    <source>
        <dbReference type="Ensembl" id="ENSECRP00000008865.1"/>
    </source>
</evidence>
<evidence type="ECO:0000256" key="6">
    <source>
        <dbReference type="SAM" id="SignalP"/>
    </source>
</evidence>
<feature type="domain" description="Ig-like" evidence="7">
    <location>
        <begin position="19"/>
        <end position="131"/>
    </location>
</feature>
<evidence type="ECO:0000256" key="4">
    <source>
        <dbReference type="ARBA" id="ARBA00023319"/>
    </source>
</evidence>
<evidence type="ECO:0000256" key="2">
    <source>
        <dbReference type="ARBA" id="ARBA00023130"/>
    </source>
</evidence>
<evidence type="ECO:0000256" key="5">
    <source>
        <dbReference type="ARBA" id="ARBA00043266"/>
    </source>
</evidence>
<keyword evidence="1 6" id="KW-0732">Signal</keyword>
<reference evidence="8" key="3">
    <citation type="submission" date="2025-09" db="UniProtKB">
        <authorList>
            <consortium name="Ensembl"/>
        </authorList>
    </citation>
    <scope>IDENTIFICATION</scope>
</reference>
<dbReference type="Proteomes" id="UP000694620">
    <property type="component" value="Chromosome 9"/>
</dbReference>
<dbReference type="InterPro" id="IPR036179">
    <property type="entry name" value="Ig-like_dom_sf"/>
</dbReference>
<name>A0A8C4S3A5_ERPCA</name>
<dbReference type="PANTHER" id="PTHR19367:SF18">
    <property type="entry name" value="T CELL RECEPTOR ALPHA VARIABLE 16"/>
    <property type="match status" value="1"/>
</dbReference>
<dbReference type="AlphaFoldDB" id="A0A8C4S3A5"/>
<keyword evidence="4" id="KW-0393">Immunoglobulin domain</keyword>
<dbReference type="InterPro" id="IPR051287">
    <property type="entry name" value="TCR_variable_region"/>
</dbReference>
<keyword evidence="5" id="KW-1279">T cell receptor</keyword>
<dbReference type="SMART" id="SM00406">
    <property type="entry name" value="IGv"/>
    <property type="match status" value="1"/>
</dbReference>
<protein>
    <recommendedName>
        <fullName evidence="7">Ig-like domain-containing protein</fullName>
    </recommendedName>
</protein>
<keyword evidence="2" id="KW-1064">Adaptive immunity</keyword>
<dbReference type="Pfam" id="PF07686">
    <property type="entry name" value="V-set"/>
    <property type="match status" value="1"/>
</dbReference>
<feature type="signal peptide" evidence="6">
    <location>
        <begin position="1"/>
        <end position="18"/>
    </location>
</feature>
<keyword evidence="9" id="KW-1185">Reference proteome</keyword>
<dbReference type="SMART" id="SM00409">
    <property type="entry name" value="IG"/>
    <property type="match status" value="1"/>
</dbReference>
<dbReference type="InterPro" id="IPR007110">
    <property type="entry name" value="Ig-like_dom"/>
</dbReference>
<organism evidence="8 9">
    <name type="scientific">Erpetoichthys calabaricus</name>
    <name type="common">Rope fish</name>
    <name type="synonym">Calamoichthys calabaricus</name>
    <dbReference type="NCBI Taxonomy" id="27687"/>
    <lineage>
        <taxon>Eukaryota</taxon>
        <taxon>Metazoa</taxon>
        <taxon>Chordata</taxon>
        <taxon>Craniata</taxon>
        <taxon>Vertebrata</taxon>
        <taxon>Euteleostomi</taxon>
        <taxon>Actinopterygii</taxon>
        <taxon>Polypteriformes</taxon>
        <taxon>Polypteridae</taxon>
        <taxon>Erpetoichthys</taxon>
    </lineage>
</organism>
<feature type="chain" id="PRO_5034406022" description="Ig-like domain-containing protein" evidence="6">
    <location>
        <begin position="19"/>
        <end position="144"/>
    </location>
</feature>
<accession>A0A8C4S3A5</accession>
<dbReference type="InterPro" id="IPR013783">
    <property type="entry name" value="Ig-like_fold"/>
</dbReference>
<evidence type="ECO:0000313" key="9">
    <source>
        <dbReference type="Proteomes" id="UP000694620"/>
    </source>
</evidence>
<keyword evidence="5" id="KW-0391">Immunity</keyword>
<reference evidence="8" key="1">
    <citation type="submission" date="2021-06" db="EMBL/GenBank/DDBJ databases">
        <authorList>
            <consortium name="Wellcome Sanger Institute Data Sharing"/>
        </authorList>
    </citation>
    <scope>NUCLEOTIDE SEQUENCE [LARGE SCALE GENOMIC DNA]</scope>
</reference>
<dbReference type="SMART" id="SM00408">
    <property type="entry name" value="IGc2"/>
    <property type="match status" value="1"/>
</dbReference>
<dbReference type="GeneTree" id="ENSGT00830000128446"/>
<keyword evidence="3" id="KW-0675">Receptor</keyword>
<dbReference type="SUPFAM" id="SSF48726">
    <property type="entry name" value="Immunoglobulin"/>
    <property type="match status" value="1"/>
</dbReference>
<dbReference type="PANTHER" id="PTHR19367">
    <property type="entry name" value="T-CELL RECEPTOR ALPHA CHAIN V REGION"/>
    <property type="match status" value="1"/>
</dbReference>
<evidence type="ECO:0000256" key="1">
    <source>
        <dbReference type="ARBA" id="ARBA00022729"/>
    </source>
</evidence>
<dbReference type="Ensembl" id="ENSECRT00000009012.1">
    <property type="protein sequence ID" value="ENSECRP00000008865.1"/>
    <property type="gene ID" value="ENSECRG00000005961.1"/>
</dbReference>